<reference evidence="1 2" key="1">
    <citation type="journal article" date="2008" name="Nature">
        <title>The genome of the model beetle and pest Tribolium castaneum.</title>
        <authorList>
            <consortium name="Tribolium Genome Sequencing Consortium"/>
            <person name="Richards S."/>
            <person name="Gibbs R.A."/>
            <person name="Weinstock G.M."/>
            <person name="Brown S.J."/>
            <person name="Denell R."/>
            <person name="Beeman R.W."/>
            <person name="Gibbs R."/>
            <person name="Beeman R.W."/>
            <person name="Brown S.J."/>
            <person name="Bucher G."/>
            <person name="Friedrich M."/>
            <person name="Grimmelikhuijzen C.J."/>
            <person name="Klingler M."/>
            <person name="Lorenzen M."/>
            <person name="Richards S."/>
            <person name="Roth S."/>
            <person name="Schroder R."/>
            <person name="Tautz D."/>
            <person name="Zdobnov E.M."/>
            <person name="Muzny D."/>
            <person name="Gibbs R.A."/>
            <person name="Weinstock G.M."/>
            <person name="Attaway T."/>
            <person name="Bell S."/>
            <person name="Buhay C.J."/>
            <person name="Chandrabose M.N."/>
            <person name="Chavez D."/>
            <person name="Clerk-Blankenburg K.P."/>
            <person name="Cree A."/>
            <person name="Dao M."/>
            <person name="Davis C."/>
            <person name="Chacko J."/>
            <person name="Dinh H."/>
            <person name="Dugan-Rocha S."/>
            <person name="Fowler G."/>
            <person name="Garner T.T."/>
            <person name="Garnes J."/>
            <person name="Gnirke A."/>
            <person name="Hawes A."/>
            <person name="Hernandez J."/>
            <person name="Hines S."/>
            <person name="Holder M."/>
            <person name="Hume J."/>
            <person name="Jhangiani S.N."/>
            <person name="Joshi V."/>
            <person name="Khan Z.M."/>
            <person name="Jackson L."/>
            <person name="Kovar C."/>
            <person name="Kowis A."/>
            <person name="Lee S."/>
            <person name="Lewis L.R."/>
            <person name="Margolis J."/>
            <person name="Morgan M."/>
            <person name="Nazareth L.V."/>
            <person name="Nguyen N."/>
            <person name="Okwuonu G."/>
            <person name="Parker D."/>
            <person name="Richards S."/>
            <person name="Ruiz S.J."/>
            <person name="Santibanez J."/>
            <person name="Savard J."/>
            <person name="Scherer S.E."/>
            <person name="Schneider B."/>
            <person name="Sodergren E."/>
            <person name="Tautz D."/>
            <person name="Vattahil S."/>
            <person name="Villasana D."/>
            <person name="White C.S."/>
            <person name="Wright R."/>
            <person name="Park Y."/>
            <person name="Beeman R.W."/>
            <person name="Lord J."/>
            <person name="Oppert B."/>
            <person name="Lorenzen M."/>
            <person name="Brown S."/>
            <person name="Wang L."/>
            <person name="Savard J."/>
            <person name="Tautz D."/>
            <person name="Richards S."/>
            <person name="Weinstock G."/>
            <person name="Gibbs R.A."/>
            <person name="Liu Y."/>
            <person name="Worley K."/>
            <person name="Weinstock G."/>
            <person name="Elsik C.G."/>
            <person name="Reese J.T."/>
            <person name="Elhaik E."/>
            <person name="Landan G."/>
            <person name="Graur D."/>
            <person name="Arensburger P."/>
            <person name="Atkinson P."/>
            <person name="Beeman R.W."/>
            <person name="Beidler J."/>
            <person name="Brown S.J."/>
            <person name="Demuth J.P."/>
            <person name="Drury D.W."/>
            <person name="Du Y.Z."/>
            <person name="Fujiwara H."/>
            <person name="Lorenzen M."/>
            <person name="Maselli V."/>
            <person name="Osanai M."/>
            <person name="Park Y."/>
            <person name="Robertson H.M."/>
            <person name="Tu Z."/>
            <person name="Wang J.J."/>
            <person name="Wang S."/>
            <person name="Richards S."/>
            <person name="Song H."/>
            <person name="Zhang L."/>
            <person name="Sodergren E."/>
            <person name="Werner D."/>
            <person name="Stanke M."/>
            <person name="Morgenstern B."/>
            <person name="Solovyev V."/>
            <person name="Kosarev P."/>
            <person name="Brown G."/>
            <person name="Chen H.C."/>
            <person name="Ermolaeva O."/>
            <person name="Hlavina W."/>
            <person name="Kapustin Y."/>
            <person name="Kiryutin B."/>
            <person name="Kitts P."/>
            <person name="Maglott D."/>
            <person name="Pruitt K."/>
            <person name="Sapojnikov V."/>
            <person name="Souvorov A."/>
            <person name="Mackey A.J."/>
            <person name="Waterhouse R.M."/>
            <person name="Wyder S."/>
            <person name="Zdobnov E.M."/>
            <person name="Zdobnov E.M."/>
            <person name="Wyder S."/>
            <person name="Kriventseva E.V."/>
            <person name="Kadowaki T."/>
            <person name="Bork P."/>
            <person name="Aranda M."/>
            <person name="Bao R."/>
            <person name="Beermann A."/>
            <person name="Berns N."/>
            <person name="Bolognesi R."/>
            <person name="Bonneton F."/>
            <person name="Bopp D."/>
            <person name="Brown S.J."/>
            <person name="Bucher G."/>
            <person name="Butts T."/>
            <person name="Chaumot A."/>
            <person name="Denell R.E."/>
            <person name="Ferrier D.E."/>
            <person name="Friedrich M."/>
            <person name="Gordon C.M."/>
            <person name="Jindra M."/>
            <person name="Klingler M."/>
            <person name="Lan Q."/>
            <person name="Lattorff H.M."/>
            <person name="Laudet V."/>
            <person name="von Levetsow C."/>
            <person name="Liu Z."/>
            <person name="Lutz R."/>
            <person name="Lynch J.A."/>
            <person name="da Fonseca R.N."/>
            <person name="Posnien N."/>
            <person name="Reuter R."/>
            <person name="Roth S."/>
            <person name="Savard J."/>
            <person name="Schinko J.B."/>
            <person name="Schmitt C."/>
            <person name="Schoppmeier M."/>
            <person name="Schroder R."/>
            <person name="Shippy T.D."/>
            <person name="Simonnet F."/>
            <person name="Marques-Souza H."/>
            <person name="Tautz D."/>
            <person name="Tomoyasu Y."/>
            <person name="Trauner J."/>
            <person name="Van der Zee M."/>
            <person name="Vervoort M."/>
            <person name="Wittkopp N."/>
            <person name="Wimmer E.A."/>
            <person name="Yang X."/>
            <person name="Jones A.K."/>
            <person name="Sattelle D.B."/>
            <person name="Ebert P.R."/>
            <person name="Nelson D."/>
            <person name="Scott J.G."/>
            <person name="Beeman R.W."/>
            <person name="Muthukrishnan S."/>
            <person name="Kramer K.J."/>
            <person name="Arakane Y."/>
            <person name="Beeman R.W."/>
            <person name="Zhu Q."/>
            <person name="Hogenkamp D."/>
            <person name="Dixit R."/>
            <person name="Oppert B."/>
            <person name="Jiang H."/>
            <person name="Zou Z."/>
            <person name="Marshall J."/>
            <person name="Elpidina E."/>
            <person name="Vinokurov K."/>
            <person name="Oppert C."/>
            <person name="Zou Z."/>
            <person name="Evans J."/>
            <person name="Lu Z."/>
            <person name="Zhao P."/>
            <person name="Sumathipala N."/>
            <person name="Altincicek B."/>
            <person name="Vilcinskas A."/>
            <person name="Williams M."/>
            <person name="Hultmark D."/>
            <person name="Hetru C."/>
            <person name="Jiang H."/>
            <person name="Grimmelikhuijzen C.J."/>
            <person name="Hauser F."/>
            <person name="Cazzamali G."/>
            <person name="Williamson M."/>
            <person name="Park Y."/>
            <person name="Li B."/>
            <person name="Tanaka Y."/>
            <person name="Predel R."/>
            <person name="Neupert S."/>
            <person name="Schachtner J."/>
            <person name="Verleyen P."/>
            <person name="Raible F."/>
            <person name="Bork P."/>
            <person name="Friedrich M."/>
            <person name="Walden K.K."/>
            <person name="Robertson H.M."/>
            <person name="Angeli S."/>
            <person name="Foret S."/>
            <person name="Bucher G."/>
            <person name="Schuetz S."/>
            <person name="Maleszka R."/>
            <person name="Wimmer E.A."/>
            <person name="Beeman R.W."/>
            <person name="Lorenzen M."/>
            <person name="Tomoyasu Y."/>
            <person name="Miller S.C."/>
            <person name="Grossmann D."/>
            <person name="Bucher G."/>
        </authorList>
    </citation>
    <scope>NUCLEOTIDE SEQUENCE [LARGE SCALE GENOMIC DNA]</scope>
    <source>
        <strain evidence="1 2">Georgia GA2</strain>
    </source>
</reference>
<proteinExistence type="predicted"/>
<reference evidence="1 2" key="2">
    <citation type="journal article" date="2010" name="Nucleic Acids Res.">
        <title>BeetleBase in 2010: revisions to provide comprehensive genomic information for Tribolium castaneum.</title>
        <authorList>
            <person name="Kim H.S."/>
            <person name="Murphy T."/>
            <person name="Xia J."/>
            <person name="Caragea D."/>
            <person name="Park Y."/>
            <person name="Beeman R.W."/>
            <person name="Lorenzen M.D."/>
            <person name="Butcher S."/>
            <person name="Manak J.R."/>
            <person name="Brown S.J."/>
        </authorList>
    </citation>
    <scope>NUCLEOTIDE SEQUENCE [LARGE SCALE GENOMIC DNA]</scope>
    <source>
        <strain evidence="1 2">Georgia GA2</strain>
    </source>
</reference>
<organism evidence="1 2">
    <name type="scientific">Tribolium castaneum</name>
    <name type="common">Red flour beetle</name>
    <dbReference type="NCBI Taxonomy" id="7070"/>
    <lineage>
        <taxon>Eukaryota</taxon>
        <taxon>Metazoa</taxon>
        <taxon>Ecdysozoa</taxon>
        <taxon>Arthropoda</taxon>
        <taxon>Hexapoda</taxon>
        <taxon>Insecta</taxon>
        <taxon>Pterygota</taxon>
        <taxon>Neoptera</taxon>
        <taxon>Endopterygota</taxon>
        <taxon>Coleoptera</taxon>
        <taxon>Polyphaga</taxon>
        <taxon>Cucujiformia</taxon>
        <taxon>Tenebrionidae</taxon>
        <taxon>Tenebrionidae incertae sedis</taxon>
        <taxon>Tribolium</taxon>
    </lineage>
</organism>
<evidence type="ECO:0000313" key="1">
    <source>
        <dbReference type="EMBL" id="KYB24752.1"/>
    </source>
</evidence>
<keyword evidence="2" id="KW-1185">Reference proteome</keyword>
<accession>A0A139WA13</accession>
<gene>
    <name evidence="1" type="primary">AUGUSTUS-3.0.2_31597</name>
    <name evidence="1" type="ORF">TcasGA2_TC031597</name>
</gene>
<dbReference type="AlphaFoldDB" id="A0A139WA13"/>
<sequence>MLEEKNHHVLSNGLSLFGHVHPCEPSHPPKPAPLQCAKCFTFGHSFSQCPNKPICPTCPDNHRSKPCPSAVSNPKCPKCQGNHPAWSRDCPQFIKPSQMTPETPVVPIKIVDKEFDPENSDDDSDEREPFVSARQFLRFITKTLFDLFPFEKQKIQSVLEHSARACLRRDLKISHSSNKIHFTFG</sequence>
<evidence type="ECO:0000313" key="2">
    <source>
        <dbReference type="Proteomes" id="UP000007266"/>
    </source>
</evidence>
<dbReference type="EMBL" id="KQ971725">
    <property type="protein sequence ID" value="KYB24752.1"/>
    <property type="molecule type" value="Genomic_DNA"/>
</dbReference>
<dbReference type="Proteomes" id="UP000007266">
    <property type="component" value="Unassembled WGS sequence"/>
</dbReference>
<dbReference type="OMA" id="ITEKTAY"/>
<name>A0A139WA13_TRICA</name>
<dbReference type="InParanoid" id="A0A139WA13"/>
<protein>
    <submittedName>
        <fullName evidence="1">Uncharacterized protein</fullName>
    </submittedName>
</protein>